<evidence type="ECO:0000256" key="1">
    <source>
        <dbReference type="SAM" id="MobiDB-lite"/>
    </source>
</evidence>
<evidence type="ECO:0000256" key="2">
    <source>
        <dbReference type="SAM" id="Phobius"/>
    </source>
</evidence>
<feature type="compositionally biased region" description="Polar residues" evidence="1">
    <location>
        <begin position="368"/>
        <end position="391"/>
    </location>
</feature>
<feature type="compositionally biased region" description="Polar residues" evidence="1">
    <location>
        <begin position="400"/>
        <end position="416"/>
    </location>
</feature>
<name>F7ARR6_CIOIN</name>
<evidence type="ECO:0000313" key="3">
    <source>
        <dbReference type="Ensembl" id="ENSCINP00000001765.1"/>
    </source>
</evidence>
<accession>F7ARR6</accession>
<dbReference type="RefSeq" id="XP_002127543.1">
    <property type="nucleotide sequence ID" value="XM_002127507.3"/>
</dbReference>
<keyword evidence="2" id="KW-0812">Transmembrane</keyword>
<feature type="compositionally biased region" description="Low complexity" evidence="1">
    <location>
        <begin position="89"/>
        <end position="103"/>
    </location>
</feature>
<feature type="transmembrane region" description="Helical" evidence="2">
    <location>
        <begin position="6"/>
        <end position="28"/>
    </location>
</feature>
<dbReference type="AlphaFoldDB" id="F7ARR6"/>
<reference evidence="4" key="1">
    <citation type="journal article" date="2002" name="Science">
        <title>The draft genome of Ciona intestinalis: insights into chordate and vertebrate origins.</title>
        <authorList>
            <person name="Dehal P."/>
            <person name="Satou Y."/>
            <person name="Campbell R.K."/>
            <person name="Chapman J."/>
            <person name="Degnan B."/>
            <person name="De Tomaso A."/>
            <person name="Davidson B."/>
            <person name="Di Gregorio A."/>
            <person name="Gelpke M."/>
            <person name="Goodstein D.M."/>
            <person name="Harafuji N."/>
            <person name="Hastings K.E."/>
            <person name="Ho I."/>
            <person name="Hotta K."/>
            <person name="Huang W."/>
            <person name="Kawashima T."/>
            <person name="Lemaire P."/>
            <person name="Martinez D."/>
            <person name="Meinertzhagen I.A."/>
            <person name="Necula S."/>
            <person name="Nonaka M."/>
            <person name="Putnam N."/>
            <person name="Rash S."/>
            <person name="Saiga H."/>
            <person name="Satake M."/>
            <person name="Terry A."/>
            <person name="Yamada L."/>
            <person name="Wang H.G."/>
            <person name="Awazu S."/>
            <person name="Azumi K."/>
            <person name="Boore J."/>
            <person name="Branno M."/>
            <person name="Chin-Bow S."/>
            <person name="DeSantis R."/>
            <person name="Doyle S."/>
            <person name="Francino P."/>
            <person name="Keys D.N."/>
            <person name="Haga S."/>
            <person name="Hayashi H."/>
            <person name="Hino K."/>
            <person name="Imai K.S."/>
            <person name="Inaba K."/>
            <person name="Kano S."/>
            <person name="Kobayashi K."/>
            <person name="Kobayashi M."/>
            <person name="Lee B.I."/>
            <person name="Makabe K.W."/>
            <person name="Manohar C."/>
            <person name="Matassi G."/>
            <person name="Medina M."/>
            <person name="Mochizuki Y."/>
            <person name="Mount S."/>
            <person name="Morishita T."/>
            <person name="Miura S."/>
            <person name="Nakayama A."/>
            <person name="Nishizaka S."/>
            <person name="Nomoto H."/>
            <person name="Ohta F."/>
            <person name="Oishi K."/>
            <person name="Rigoutsos I."/>
            <person name="Sano M."/>
            <person name="Sasaki A."/>
            <person name="Sasakura Y."/>
            <person name="Shoguchi E."/>
            <person name="Shin-i T."/>
            <person name="Spagnuolo A."/>
            <person name="Stainier D."/>
            <person name="Suzuki M.M."/>
            <person name="Tassy O."/>
            <person name="Takatori N."/>
            <person name="Tokuoka M."/>
            <person name="Yagi K."/>
            <person name="Yoshizaki F."/>
            <person name="Wada S."/>
            <person name="Zhang C."/>
            <person name="Hyatt P.D."/>
            <person name="Larimer F."/>
            <person name="Detter C."/>
            <person name="Doggett N."/>
            <person name="Glavina T."/>
            <person name="Hawkins T."/>
            <person name="Richardson P."/>
            <person name="Lucas S."/>
            <person name="Kohara Y."/>
            <person name="Levine M."/>
            <person name="Satoh N."/>
            <person name="Rokhsar D.S."/>
        </authorList>
    </citation>
    <scope>NUCLEOTIDE SEQUENCE [LARGE SCALE GENOMIC DNA]</scope>
</reference>
<dbReference type="HOGENOM" id="CLU_604026_0_0_1"/>
<protein>
    <submittedName>
        <fullName evidence="3">Uncharacterized LOC100179522</fullName>
    </submittedName>
</protein>
<accession>A0A1W2WE56</accession>
<feature type="compositionally biased region" description="Polar residues" evidence="1">
    <location>
        <begin position="302"/>
        <end position="319"/>
    </location>
</feature>
<dbReference type="EMBL" id="EAAA01001021">
    <property type="status" value="NOT_ANNOTATED_CDS"/>
    <property type="molecule type" value="Genomic_DNA"/>
</dbReference>
<reference evidence="3" key="3">
    <citation type="submission" date="2025-08" db="UniProtKB">
        <authorList>
            <consortium name="Ensembl"/>
        </authorList>
    </citation>
    <scope>IDENTIFICATION</scope>
</reference>
<reference evidence="3" key="2">
    <citation type="journal article" date="2008" name="Genome Biol.">
        <title>Improved genome assembly and evidence-based global gene model set for the chordate Ciona intestinalis: new insight into intron and operon populations.</title>
        <authorList>
            <person name="Satou Y."/>
            <person name="Mineta K."/>
            <person name="Ogasawara M."/>
            <person name="Sasakura Y."/>
            <person name="Shoguchi E."/>
            <person name="Ueno K."/>
            <person name="Yamada L."/>
            <person name="Matsumoto J."/>
            <person name="Wasserscheid J."/>
            <person name="Dewar K."/>
            <person name="Wiley G.B."/>
            <person name="Macmil S.L."/>
            <person name="Roe B.A."/>
            <person name="Zeller R.W."/>
            <person name="Hastings K.E."/>
            <person name="Lemaire P."/>
            <person name="Lindquist E."/>
            <person name="Endo T."/>
            <person name="Hotta K."/>
            <person name="Inaba K."/>
        </authorList>
    </citation>
    <scope>NUCLEOTIDE SEQUENCE [LARGE SCALE GENOMIC DNA]</scope>
    <source>
        <strain evidence="3">wild type</strain>
    </source>
</reference>
<sequence>MNSVSDAVLGVLSSVFLTCFCMLLCTICNRRRQRRSFRIDSEQHDNPTFIDATVESPTRPSTTVHKVQTVPITTQGRDSPFMDRRRITDSPLPTTPTTTVEPTYVNYQPNKHVPKNSPKFNVSIRQPTPSPPVKPNTPVFRPVYALSEKEKHIILGETEVNITKDSYLPTAIQQSRRSFHSSPESHRKFSGIEDRETNPPRDPIPLEEYFKVPTNVKRNSNSSDYSNFSHYGKRPSYGATGSSQYSFADSIPGGRAWVPVPVSHQDYPFRKSSQDLSSRASPYRSPRRDIMDTNYAHRKRLQATSQSPAISSSGSNFNPDNRDHNPFFSSQRTPRQNSSYQKRVKRSPMMQKTISIIEEYEDPFDVINSPSSGSASNPRTPTAQLPSTSYRPSPPVTPAIKQQSPGLMRQNAQPPLSANLPIPDVPDSDDETHIYVLPFAKASPPTVTVEEYL</sequence>
<dbReference type="GeneID" id="100179522"/>
<gene>
    <name evidence="3" type="primary">LOC100179522</name>
</gene>
<keyword evidence="2" id="KW-0472">Membrane</keyword>
<organism evidence="3 4">
    <name type="scientific">Ciona intestinalis</name>
    <name type="common">Transparent sea squirt</name>
    <name type="synonym">Ascidia intestinalis</name>
    <dbReference type="NCBI Taxonomy" id="7719"/>
    <lineage>
        <taxon>Eukaryota</taxon>
        <taxon>Metazoa</taxon>
        <taxon>Chordata</taxon>
        <taxon>Tunicata</taxon>
        <taxon>Ascidiacea</taxon>
        <taxon>Phlebobranchia</taxon>
        <taxon>Cionidae</taxon>
        <taxon>Ciona</taxon>
    </lineage>
</organism>
<feature type="region of interest" description="Disordered" evidence="1">
    <location>
        <begin position="74"/>
        <end position="116"/>
    </location>
</feature>
<dbReference type="InParanoid" id="F7ARR6"/>
<proteinExistence type="predicted"/>
<dbReference type="KEGG" id="cin:100179522"/>
<feature type="region of interest" description="Disordered" evidence="1">
    <location>
        <begin position="268"/>
        <end position="348"/>
    </location>
</feature>
<feature type="compositionally biased region" description="Basic and acidic residues" evidence="1">
    <location>
        <begin position="183"/>
        <end position="199"/>
    </location>
</feature>
<feature type="compositionally biased region" description="Polar residues" evidence="1">
    <location>
        <begin position="327"/>
        <end position="341"/>
    </location>
</feature>
<dbReference type="Ensembl" id="ENSCINT00000001765.1">
    <property type="protein sequence ID" value="ENSCINP00000001765.1"/>
    <property type="gene ID" value="ENSCING00000000974.1"/>
</dbReference>
<reference evidence="3" key="4">
    <citation type="submission" date="2025-09" db="UniProtKB">
        <authorList>
            <consortium name="Ensembl"/>
        </authorList>
    </citation>
    <scope>IDENTIFICATION</scope>
</reference>
<feature type="region of interest" description="Disordered" evidence="1">
    <location>
        <begin position="174"/>
        <end position="206"/>
    </location>
</feature>
<keyword evidence="4" id="KW-1185">Reference proteome</keyword>
<dbReference type="Proteomes" id="UP000008144">
    <property type="component" value="Chromosome 12"/>
</dbReference>
<evidence type="ECO:0000313" key="4">
    <source>
        <dbReference type="Proteomes" id="UP000008144"/>
    </source>
</evidence>
<feature type="region of interest" description="Disordered" evidence="1">
    <location>
        <begin position="365"/>
        <end position="429"/>
    </location>
</feature>
<keyword evidence="2" id="KW-1133">Transmembrane helix</keyword>